<comment type="similarity">
    <text evidence="2">Belongs to the AAA ATPase family. BCS1 subfamily.</text>
</comment>
<evidence type="ECO:0000259" key="14">
    <source>
        <dbReference type="SMART" id="SM00382"/>
    </source>
</evidence>
<dbReference type="InterPro" id="IPR027417">
    <property type="entry name" value="P-loop_NTPase"/>
</dbReference>
<keyword evidence="10 13" id="KW-0472">Membrane</keyword>
<keyword evidence="3 13" id="KW-0812">Transmembrane</keyword>
<dbReference type="InterPro" id="IPR003593">
    <property type="entry name" value="AAA+_ATPase"/>
</dbReference>
<keyword evidence="7 12" id="KW-0067">ATP-binding</keyword>
<feature type="domain" description="AAA+ ATPase" evidence="14">
    <location>
        <begin position="298"/>
        <end position="438"/>
    </location>
</feature>
<evidence type="ECO:0000256" key="6">
    <source>
        <dbReference type="ARBA" id="ARBA00022801"/>
    </source>
</evidence>
<dbReference type="PROSITE" id="PS00674">
    <property type="entry name" value="AAA"/>
    <property type="match status" value="1"/>
</dbReference>
<dbReference type="InterPro" id="IPR003960">
    <property type="entry name" value="ATPase_AAA_CS"/>
</dbReference>
<evidence type="ECO:0000256" key="9">
    <source>
        <dbReference type="ARBA" id="ARBA00023128"/>
    </source>
</evidence>
<evidence type="ECO:0000256" key="7">
    <source>
        <dbReference type="ARBA" id="ARBA00022840"/>
    </source>
</evidence>
<evidence type="ECO:0000313" key="17">
    <source>
        <dbReference type="Proteomes" id="UP001375240"/>
    </source>
</evidence>
<dbReference type="AlphaFoldDB" id="A0AAV9UL79"/>
<dbReference type="Gene3D" id="3.40.50.300">
    <property type="entry name" value="P-loop containing nucleotide triphosphate hydrolases"/>
    <property type="match status" value="1"/>
</dbReference>
<dbReference type="Pfam" id="PF08740">
    <property type="entry name" value="BCS1_N"/>
    <property type="match status" value="1"/>
</dbReference>
<sequence length="529" mass="60251">MNQIQSQTVNSSQPLYPRDVGAMSFSPVAILETVAPSASQGVVTNTLEYLHNLAIFKWTVTFGTLIVAIMSSVTSLSFVWHRIMSLAGVYLQSTVTIEADDTIHTHVMAWLAGHIVTNNLQAKTPRASQHDGEEQKRILEYTRSYNGEKFHLIEWQKFLQPSYEPFRGDHAFDFRGKKFWMNRSREDTSSTDASTRQINLDKTEYVTISCWGLSTDPIKEFLQEAKRIYLDRECSKTMIYRPKDSHWTPRWVCVSTRPSRPMSTIILDESRKGELLADINQFLHPTSPRWYANRGIPYRRGYLLYGPPGTGKSSLTFALGGNFGLPIYCLSLMDPSLTEERLMAYFGELPHRCIMLLEDIDTVEMSQKRGDEEDNAAKKRDNRPKTSIPLTALLNAIDGVASHEGRILIMTTNHPDKLDPALKRSGRVDVTVEFKLAAKPQMINLFMNMYANQYDIESSNSEGTPTASEEDLMAAAERFSDKLPDDMFSPAEIQGFLMVRRDGFTDALKDVEKWRDDVLTKRERERKGQ</sequence>
<comment type="catalytic activity">
    <reaction evidence="11">
        <text>ATP + H2O = ADP + phosphate + H(+)</text>
        <dbReference type="Rhea" id="RHEA:13065"/>
        <dbReference type="ChEBI" id="CHEBI:15377"/>
        <dbReference type="ChEBI" id="CHEBI:15378"/>
        <dbReference type="ChEBI" id="CHEBI:30616"/>
        <dbReference type="ChEBI" id="CHEBI:43474"/>
        <dbReference type="ChEBI" id="CHEBI:456216"/>
    </reaction>
    <physiologicalReaction direction="left-to-right" evidence="11">
        <dbReference type="Rhea" id="RHEA:13066"/>
    </physiologicalReaction>
</comment>
<dbReference type="InterPro" id="IPR003959">
    <property type="entry name" value="ATPase_AAA_core"/>
</dbReference>
<proteinExistence type="inferred from homology"/>
<evidence type="ECO:0000259" key="15">
    <source>
        <dbReference type="SMART" id="SM01024"/>
    </source>
</evidence>
<evidence type="ECO:0000313" key="16">
    <source>
        <dbReference type="EMBL" id="KAK6344156.1"/>
    </source>
</evidence>
<keyword evidence="8 13" id="KW-1133">Transmembrane helix</keyword>
<evidence type="ECO:0000256" key="12">
    <source>
        <dbReference type="RuleBase" id="RU003651"/>
    </source>
</evidence>
<evidence type="ECO:0000256" key="5">
    <source>
        <dbReference type="ARBA" id="ARBA00022792"/>
    </source>
</evidence>
<accession>A0AAV9UL79</accession>
<keyword evidence="17" id="KW-1185">Reference proteome</keyword>
<dbReference type="InterPro" id="IPR057495">
    <property type="entry name" value="AAA_lid_BCS1"/>
</dbReference>
<name>A0AAV9UL79_9PEZI</name>
<evidence type="ECO:0000256" key="2">
    <source>
        <dbReference type="ARBA" id="ARBA00007448"/>
    </source>
</evidence>
<dbReference type="EMBL" id="JAVHNQ010000006">
    <property type="protein sequence ID" value="KAK6344156.1"/>
    <property type="molecule type" value="Genomic_DNA"/>
</dbReference>
<organism evidence="16 17">
    <name type="scientific">Orbilia brochopaga</name>
    <dbReference type="NCBI Taxonomy" id="3140254"/>
    <lineage>
        <taxon>Eukaryota</taxon>
        <taxon>Fungi</taxon>
        <taxon>Dikarya</taxon>
        <taxon>Ascomycota</taxon>
        <taxon>Pezizomycotina</taxon>
        <taxon>Orbiliomycetes</taxon>
        <taxon>Orbiliales</taxon>
        <taxon>Orbiliaceae</taxon>
        <taxon>Orbilia</taxon>
    </lineage>
</organism>
<comment type="caution">
    <text evidence="16">The sequence shown here is derived from an EMBL/GenBank/DDBJ whole genome shotgun (WGS) entry which is preliminary data.</text>
</comment>
<evidence type="ECO:0000256" key="10">
    <source>
        <dbReference type="ARBA" id="ARBA00023136"/>
    </source>
</evidence>
<evidence type="ECO:0000256" key="11">
    <source>
        <dbReference type="ARBA" id="ARBA00048778"/>
    </source>
</evidence>
<evidence type="ECO:0000256" key="1">
    <source>
        <dbReference type="ARBA" id="ARBA00004434"/>
    </source>
</evidence>
<evidence type="ECO:0008006" key="18">
    <source>
        <dbReference type="Google" id="ProtNLM"/>
    </source>
</evidence>
<dbReference type="Pfam" id="PF00004">
    <property type="entry name" value="AAA"/>
    <property type="match status" value="1"/>
</dbReference>
<comment type="subcellular location">
    <subcellularLocation>
        <location evidence="1">Mitochondrion inner membrane</location>
        <topology evidence="1">Single-pass membrane protein</topology>
    </subcellularLocation>
</comment>
<keyword evidence="4 12" id="KW-0547">Nucleotide-binding</keyword>
<dbReference type="SMART" id="SM00382">
    <property type="entry name" value="AAA"/>
    <property type="match status" value="1"/>
</dbReference>
<evidence type="ECO:0000256" key="3">
    <source>
        <dbReference type="ARBA" id="ARBA00022692"/>
    </source>
</evidence>
<evidence type="ECO:0000256" key="4">
    <source>
        <dbReference type="ARBA" id="ARBA00022741"/>
    </source>
</evidence>
<dbReference type="InterPro" id="IPR050747">
    <property type="entry name" value="Mitochondrial_chaperone_BCS1"/>
</dbReference>
<keyword evidence="5" id="KW-0999">Mitochondrion inner membrane</keyword>
<dbReference type="GO" id="GO:0005524">
    <property type="term" value="F:ATP binding"/>
    <property type="evidence" value="ECO:0007669"/>
    <property type="project" value="UniProtKB-KW"/>
</dbReference>
<dbReference type="GO" id="GO:0016887">
    <property type="term" value="F:ATP hydrolysis activity"/>
    <property type="evidence" value="ECO:0007669"/>
    <property type="project" value="InterPro"/>
</dbReference>
<dbReference type="PANTHER" id="PTHR23070">
    <property type="entry name" value="BCS1 AAA-TYPE ATPASE"/>
    <property type="match status" value="1"/>
</dbReference>
<dbReference type="GO" id="GO:0005743">
    <property type="term" value="C:mitochondrial inner membrane"/>
    <property type="evidence" value="ECO:0007669"/>
    <property type="project" value="UniProtKB-SubCell"/>
</dbReference>
<evidence type="ECO:0000256" key="13">
    <source>
        <dbReference type="SAM" id="Phobius"/>
    </source>
</evidence>
<dbReference type="InterPro" id="IPR014851">
    <property type="entry name" value="BCS1_N"/>
</dbReference>
<keyword evidence="6" id="KW-0378">Hydrolase</keyword>
<feature type="domain" description="BCS1 N-terminal" evidence="15">
    <location>
        <begin position="65"/>
        <end position="265"/>
    </location>
</feature>
<feature type="transmembrane region" description="Helical" evidence="13">
    <location>
        <begin position="55"/>
        <end position="80"/>
    </location>
</feature>
<dbReference type="Pfam" id="PF25426">
    <property type="entry name" value="AAA_lid_BCS1"/>
    <property type="match status" value="1"/>
</dbReference>
<evidence type="ECO:0000256" key="8">
    <source>
        <dbReference type="ARBA" id="ARBA00022989"/>
    </source>
</evidence>
<dbReference type="Proteomes" id="UP001375240">
    <property type="component" value="Unassembled WGS sequence"/>
</dbReference>
<reference evidence="16 17" key="1">
    <citation type="submission" date="2019-10" db="EMBL/GenBank/DDBJ databases">
        <authorList>
            <person name="Palmer J.M."/>
        </authorList>
    </citation>
    <scope>NUCLEOTIDE SEQUENCE [LARGE SCALE GENOMIC DNA]</scope>
    <source>
        <strain evidence="16 17">TWF696</strain>
    </source>
</reference>
<dbReference type="SMART" id="SM01024">
    <property type="entry name" value="BCS1_N"/>
    <property type="match status" value="1"/>
</dbReference>
<dbReference type="SUPFAM" id="SSF52540">
    <property type="entry name" value="P-loop containing nucleoside triphosphate hydrolases"/>
    <property type="match status" value="1"/>
</dbReference>
<protein>
    <recommendedName>
        <fullName evidence="18">P-loop containing nucleoside triphosphate hydrolase protein</fullName>
    </recommendedName>
</protein>
<gene>
    <name evidence="16" type="ORF">TWF696_007798</name>
</gene>
<keyword evidence="9" id="KW-0496">Mitochondrion</keyword>